<sequence>MRILITSASHPSALALARVLSSHGHTVLGADTERIWRTSPARYLRAYTQFTRLRRCNDLARVVEGAVEIIIPFGTQPHGLDDILSKRLAVMRHDLFSRNEIFQDFVRERVINTGQAGIVKVPMAWDVQAYAPLKAVLVQHPLTTFCLQRTPYVGFEDGGEDEDEDTLVNGSSRSSSKSSCSSSGVETEFVGDGLLLSYMALDDSLSAKLQLLPMSHNNPCRVTELLSPGTVYSAHALVNGGRVLTFAVTTCSSTDSAQWTLVSSTDSLFGILYNFTNVFVAAYQQWESESSLRDPGALCTHINIHFDVREEIRYRELVRRITALGCDSKPHGSIILLCKQRPEEMALAYTDPEALRKTPVVLDAACPSGLYSLRTVVKEIWTVFRRFRWRTAWLLELADLVAMILAWELRFKEEMWDWRDPLPALVEWFVCWPLRSIRGWWLARAVESW</sequence>
<protein>
    <recommendedName>
        <fullName evidence="4">ATP-grasp domain-containing protein</fullName>
    </recommendedName>
</protein>
<keyword evidence="3" id="KW-1185">Reference proteome</keyword>
<organism evidence="2 3">
    <name type="scientific">Massariosphaeria phaeospora</name>
    <dbReference type="NCBI Taxonomy" id="100035"/>
    <lineage>
        <taxon>Eukaryota</taxon>
        <taxon>Fungi</taxon>
        <taxon>Dikarya</taxon>
        <taxon>Ascomycota</taxon>
        <taxon>Pezizomycotina</taxon>
        <taxon>Dothideomycetes</taxon>
        <taxon>Pleosporomycetidae</taxon>
        <taxon>Pleosporales</taxon>
        <taxon>Pleosporales incertae sedis</taxon>
        <taxon>Massariosphaeria</taxon>
    </lineage>
</organism>
<evidence type="ECO:0000256" key="1">
    <source>
        <dbReference type="SAM" id="MobiDB-lite"/>
    </source>
</evidence>
<evidence type="ECO:0000313" key="3">
    <source>
        <dbReference type="Proteomes" id="UP000481861"/>
    </source>
</evidence>
<reference evidence="2 3" key="1">
    <citation type="submission" date="2020-01" db="EMBL/GenBank/DDBJ databases">
        <authorList>
            <consortium name="DOE Joint Genome Institute"/>
            <person name="Haridas S."/>
            <person name="Albert R."/>
            <person name="Binder M."/>
            <person name="Bloem J."/>
            <person name="Labutti K."/>
            <person name="Salamov A."/>
            <person name="Andreopoulos B."/>
            <person name="Baker S.E."/>
            <person name="Barry K."/>
            <person name="Bills G."/>
            <person name="Bluhm B.H."/>
            <person name="Cannon C."/>
            <person name="Castanera R."/>
            <person name="Culley D.E."/>
            <person name="Daum C."/>
            <person name="Ezra D."/>
            <person name="Gonzalez J.B."/>
            <person name="Henrissat B."/>
            <person name="Kuo A."/>
            <person name="Liang C."/>
            <person name="Lipzen A."/>
            <person name="Lutzoni F."/>
            <person name="Magnuson J."/>
            <person name="Mondo S."/>
            <person name="Nolan M."/>
            <person name="Ohm R."/>
            <person name="Pangilinan J."/>
            <person name="Park H.-J.H."/>
            <person name="Ramirez L."/>
            <person name="Alfaro M."/>
            <person name="Sun H."/>
            <person name="Tritt A."/>
            <person name="Yoshinaga Y."/>
            <person name="Zwiers L.-H.L."/>
            <person name="Turgeon B.G."/>
            <person name="Goodwin S.B."/>
            <person name="Spatafora J.W."/>
            <person name="Crous P.W."/>
            <person name="Grigoriev I.V."/>
        </authorList>
    </citation>
    <scope>NUCLEOTIDE SEQUENCE [LARGE SCALE GENOMIC DNA]</scope>
    <source>
        <strain evidence="2 3">CBS 611.86</strain>
    </source>
</reference>
<gene>
    <name evidence="2" type="ORF">BDV95DRAFT_218148</name>
</gene>
<name>A0A7C8MG94_9PLEO</name>
<evidence type="ECO:0008006" key="4">
    <source>
        <dbReference type="Google" id="ProtNLM"/>
    </source>
</evidence>
<dbReference type="Proteomes" id="UP000481861">
    <property type="component" value="Unassembled WGS sequence"/>
</dbReference>
<dbReference type="OrthoDB" id="3745855at2759"/>
<dbReference type="EMBL" id="JAADJZ010000003">
    <property type="protein sequence ID" value="KAF2876161.1"/>
    <property type="molecule type" value="Genomic_DNA"/>
</dbReference>
<comment type="caution">
    <text evidence="2">The sequence shown here is derived from an EMBL/GenBank/DDBJ whole genome shotgun (WGS) entry which is preliminary data.</text>
</comment>
<accession>A0A7C8MG94</accession>
<dbReference type="AlphaFoldDB" id="A0A7C8MG94"/>
<feature type="region of interest" description="Disordered" evidence="1">
    <location>
        <begin position="157"/>
        <end position="184"/>
    </location>
</feature>
<proteinExistence type="predicted"/>
<feature type="compositionally biased region" description="Acidic residues" evidence="1">
    <location>
        <begin position="157"/>
        <end position="166"/>
    </location>
</feature>
<evidence type="ECO:0000313" key="2">
    <source>
        <dbReference type="EMBL" id="KAF2876161.1"/>
    </source>
</evidence>
<feature type="compositionally biased region" description="Low complexity" evidence="1">
    <location>
        <begin position="171"/>
        <end position="183"/>
    </location>
</feature>